<evidence type="ECO:0000313" key="1">
    <source>
        <dbReference type="EMBL" id="GIQ67360.1"/>
    </source>
</evidence>
<reference evidence="1" key="1">
    <citation type="submission" date="2021-04" db="EMBL/GenBank/DDBJ databases">
        <title>Draft genome sequence of Xylanibacillus composti strain K13.</title>
        <authorList>
            <person name="Uke A."/>
            <person name="Chhe C."/>
            <person name="Baramee S."/>
            <person name="Kosugi A."/>
        </authorList>
    </citation>
    <scope>NUCLEOTIDE SEQUENCE</scope>
    <source>
        <strain evidence="1">K13</strain>
    </source>
</reference>
<dbReference type="EMBL" id="BOVK01000003">
    <property type="protein sequence ID" value="GIQ67360.1"/>
    <property type="molecule type" value="Genomic_DNA"/>
</dbReference>
<comment type="caution">
    <text evidence="1">The sequence shown here is derived from an EMBL/GenBank/DDBJ whole genome shotgun (WGS) entry which is preliminary data.</text>
</comment>
<proteinExistence type="predicted"/>
<dbReference type="AlphaFoldDB" id="A0A8J4H0L6"/>
<sequence>MDKRTYYVSVQAATILENQGDAAYEFEIEATPKEAAQLGELMEVQKDYDFESFFRAPIPGIPYHYDGPNDGYDTSMRQVFAKLHELGTAETKQHIEQMGILG</sequence>
<organism evidence="1 2">
    <name type="scientific">Xylanibacillus composti</name>
    <dbReference type="NCBI Taxonomy" id="1572762"/>
    <lineage>
        <taxon>Bacteria</taxon>
        <taxon>Bacillati</taxon>
        <taxon>Bacillota</taxon>
        <taxon>Bacilli</taxon>
        <taxon>Bacillales</taxon>
        <taxon>Paenibacillaceae</taxon>
        <taxon>Xylanibacillus</taxon>
    </lineage>
</organism>
<protein>
    <recommendedName>
        <fullName evidence="3">Hydrolase</fullName>
    </recommendedName>
</protein>
<accession>A0A8J4H0L6</accession>
<evidence type="ECO:0008006" key="3">
    <source>
        <dbReference type="Google" id="ProtNLM"/>
    </source>
</evidence>
<evidence type="ECO:0000313" key="2">
    <source>
        <dbReference type="Proteomes" id="UP000677918"/>
    </source>
</evidence>
<dbReference type="Proteomes" id="UP000677918">
    <property type="component" value="Unassembled WGS sequence"/>
</dbReference>
<dbReference type="RefSeq" id="WP_213409962.1">
    <property type="nucleotide sequence ID" value="NZ_BOVK01000003.1"/>
</dbReference>
<name>A0A8J4H0L6_9BACL</name>
<keyword evidence="2" id="KW-1185">Reference proteome</keyword>
<gene>
    <name evidence="1" type="ORF">XYCOK13_01840</name>
</gene>